<reference evidence="1 2" key="1">
    <citation type="journal article" date="2017" name="Int. J. Syst. Evol. Microbiol.">
        <title>Bacillus notoginsengisoli sp. nov., a novel bacterium isolated from the rhizosphere of Panax notoginseng.</title>
        <authorList>
            <person name="Zhang M.Y."/>
            <person name="Cheng J."/>
            <person name="Cai Y."/>
            <person name="Zhang T.Y."/>
            <person name="Wu Y.Y."/>
            <person name="Manikprabhu D."/>
            <person name="Li W.J."/>
            <person name="Zhang Y.X."/>
        </authorList>
    </citation>
    <scope>NUCLEOTIDE SEQUENCE [LARGE SCALE GENOMIC DNA]</scope>
    <source>
        <strain evidence="1 2">JCM 30743</strain>
    </source>
</reference>
<evidence type="ECO:0000313" key="2">
    <source>
        <dbReference type="Proteomes" id="UP000284416"/>
    </source>
</evidence>
<protein>
    <submittedName>
        <fullName evidence="1">Uncharacterized protein</fullName>
    </submittedName>
</protein>
<organism evidence="1 2">
    <name type="scientific">Neobacillus notoginsengisoli</name>
    <dbReference type="NCBI Taxonomy" id="1578198"/>
    <lineage>
        <taxon>Bacteria</taxon>
        <taxon>Bacillati</taxon>
        <taxon>Bacillota</taxon>
        <taxon>Bacilli</taxon>
        <taxon>Bacillales</taxon>
        <taxon>Bacillaceae</taxon>
        <taxon>Neobacillus</taxon>
    </lineage>
</organism>
<proteinExistence type="predicted"/>
<name>A0A417YXC7_9BACI</name>
<sequence>MPGTKQFDFVFSTSVTPNPSKEEFIVEFYPCTPDLECNGKPIKITRNFEELIDFIEEMEELENASNPAFNS</sequence>
<evidence type="ECO:0000313" key="1">
    <source>
        <dbReference type="EMBL" id="RHW42150.1"/>
    </source>
</evidence>
<dbReference type="Proteomes" id="UP000284416">
    <property type="component" value="Unassembled WGS sequence"/>
</dbReference>
<dbReference type="EMBL" id="QWEG01000003">
    <property type="protein sequence ID" value="RHW42150.1"/>
    <property type="molecule type" value="Genomic_DNA"/>
</dbReference>
<dbReference type="AlphaFoldDB" id="A0A417YXC7"/>
<dbReference type="RefSeq" id="WP_118919805.1">
    <property type="nucleotide sequence ID" value="NZ_QWEG01000003.1"/>
</dbReference>
<comment type="caution">
    <text evidence="1">The sequence shown here is derived from an EMBL/GenBank/DDBJ whole genome shotgun (WGS) entry which is preliminary data.</text>
</comment>
<gene>
    <name evidence="1" type="ORF">D1B31_05805</name>
</gene>
<accession>A0A417YXC7</accession>
<dbReference type="OrthoDB" id="2940848at2"/>
<keyword evidence="2" id="KW-1185">Reference proteome</keyword>